<evidence type="ECO:0000256" key="1">
    <source>
        <dbReference type="ARBA" id="ARBA00004651"/>
    </source>
</evidence>
<dbReference type="GO" id="GO:0046872">
    <property type="term" value="F:metal ion binding"/>
    <property type="evidence" value="ECO:0007669"/>
    <property type="project" value="UniProtKB-KW"/>
</dbReference>
<evidence type="ECO:0000256" key="5">
    <source>
        <dbReference type="ARBA" id="ARBA00022723"/>
    </source>
</evidence>
<dbReference type="PRINTS" id="PR00119">
    <property type="entry name" value="CATATPASE"/>
</dbReference>
<dbReference type="SFLD" id="SFLDS00003">
    <property type="entry name" value="Haloacid_Dehalogenase"/>
    <property type="match status" value="1"/>
</dbReference>
<keyword evidence="9 13" id="KW-1133">Transmembrane helix</keyword>
<evidence type="ECO:0000259" key="14">
    <source>
        <dbReference type="Pfam" id="PF00122"/>
    </source>
</evidence>
<evidence type="ECO:0000256" key="10">
    <source>
        <dbReference type="ARBA" id="ARBA00023136"/>
    </source>
</evidence>
<dbReference type="Gene3D" id="3.30.70.100">
    <property type="match status" value="1"/>
</dbReference>
<dbReference type="GO" id="GO:0005524">
    <property type="term" value="F:ATP binding"/>
    <property type="evidence" value="ECO:0007669"/>
    <property type="project" value="UniProtKB-UniRule"/>
</dbReference>
<dbReference type="CDD" id="cd07548">
    <property type="entry name" value="P-type_ATPase-Cd_Zn_Co_like"/>
    <property type="match status" value="1"/>
</dbReference>
<dbReference type="InterPro" id="IPR036163">
    <property type="entry name" value="HMA_dom_sf"/>
</dbReference>
<dbReference type="SFLD" id="SFLDF00027">
    <property type="entry name" value="p-type_atpase"/>
    <property type="match status" value="1"/>
</dbReference>
<dbReference type="SUPFAM" id="SSF81653">
    <property type="entry name" value="Calcium ATPase, transduction domain A"/>
    <property type="match status" value="1"/>
</dbReference>
<evidence type="ECO:0000256" key="12">
    <source>
        <dbReference type="ARBA" id="ARBA00049338"/>
    </source>
</evidence>
<comment type="similarity">
    <text evidence="2 13">Belongs to the cation transport ATPase (P-type) (TC 3.A.3) family. Type IB subfamily.</text>
</comment>
<keyword evidence="4 13" id="KW-0812">Transmembrane</keyword>
<comment type="subcellular location">
    <subcellularLocation>
        <location evidence="1">Cell membrane</location>
        <topology evidence="1">Multi-pass membrane protein</topology>
    </subcellularLocation>
</comment>
<dbReference type="InterPro" id="IPR044492">
    <property type="entry name" value="P_typ_ATPase_HD_dom"/>
</dbReference>
<keyword evidence="6 13" id="KW-0547">Nucleotide-binding</keyword>
<evidence type="ECO:0000256" key="7">
    <source>
        <dbReference type="ARBA" id="ARBA00022840"/>
    </source>
</evidence>
<evidence type="ECO:0000313" key="16">
    <source>
        <dbReference type="Proteomes" id="UP000324781"/>
    </source>
</evidence>
<dbReference type="InterPro" id="IPR006121">
    <property type="entry name" value="HMA_dom"/>
</dbReference>
<evidence type="ECO:0000256" key="11">
    <source>
        <dbReference type="ARBA" id="ARBA00039103"/>
    </source>
</evidence>
<dbReference type="InterPro" id="IPR023214">
    <property type="entry name" value="HAD_sf"/>
</dbReference>
<dbReference type="Pfam" id="PF00122">
    <property type="entry name" value="E1-E2_ATPase"/>
    <property type="match status" value="1"/>
</dbReference>
<dbReference type="InterPro" id="IPR027256">
    <property type="entry name" value="P-typ_ATPase_IB"/>
</dbReference>
<evidence type="ECO:0000256" key="2">
    <source>
        <dbReference type="ARBA" id="ARBA00006024"/>
    </source>
</evidence>
<dbReference type="Gene3D" id="2.70.150.10">
    <property type="entry name" value="Calcium-transporting ATPase, cytoplasmic transduction domain A"/>
    <property type="match status" value="1"/>
</dbReference>
<dbReference type="InterPro" id="IPR059000">
    <property type="entry name" value="ATPase_P-type_domA"/>
</dbReference>
<sequence length="703" mass="75785">MKTTKHEWNLKGICCANCAQKIVTAVQNMEGVASARLDFANAKFYVEILDGQDTGSIRERVKTIMADIEPGSSIVDDVPEQEENEEGSFKKRIALYIGGLLLFITAIILPKESLPETLLFITAWLIFGGEVLAKSFRNILKGRVFDENFLMTIATIGAFVLGEYAEGASVMLFYQIGELFQGYAVDRSRKSIRQLLDIKPEFANLITENGLIRAQPANVRIGDRIKVFPGEKIPLDGRVIEGHSSVDTSPLTGESLPRDVQEGDEVLSGSINQTGVLTLEVIKSYENSTVNRILELVQTAAGKKAVTERFITRFAAKYTPAVVGLAAILAIVPPILTQTPFSQWAYRALVFLVISCPCALVISIPLGFFGGIGAASRRGILVKGGNYLEALAKVDTMVFDKTGTLTTGVFEVTGIAPRPGFTGQELLYYAACAESYSTHPLARSILSKYGQNPDPDRMDSHEEIPGRGVRARVDGKQVLCGNRSLLKDHQIDADDVPVSGTSLYVAVDGIYAGRIDLGDALKPDARSAIERLRALGIQNTVLLTGDTEVTARDVAKRLGIGRVHAQLLPQDKVTVLERIMEEKQGANPVAFVGDGINDAAVISRADIGIAMGGIGSDAAIEAADIVIMNDEVGKLGDAVTIARKTRRIVYQNIVLALGVKLLFLAMATGGLASLWEAVFADVGVALLAVLNAMRIIKAGDRLH</sequence>
<evidence type="ECO:0000256" key="13">
    <source>
        <dbReference type="RuleBase" id="RU362081"/>
    </source>
</evidence>
<evidence type="ECO:0000256" key="3">
    <source>
        <dbReference type="ARBA" id="ARBA00022539"/>
    </source>
</evidence>
<evidence type="ECO:0000313" key="15">
    <source>
        <dbReference type="EMBL" id="SHJ32251.1"/>
    </source>
</evidence>
<dbReference type="Pfam" id="PF00702">
    <property type="entry name" value="Hydrolase"/>
    <property type="match status" value="1"/>
</dbReference>
<dbReference type="GO" id="GO:0005886">
    <property type="term" value="C:plasma membrane"/>
    <property type="evidence" value="ECO:0007669"/>
    <property type="project" value="UniProtKB-SubCell"/>
</dbReference>
<evidence type="ECO:0000256" key="6">
    <source>
        <dbReference type="ARBA" id="ARBA00022741"/>
    </source>
</evidence>
<keyword evidence="13" id="KW-1003">Cell membrane</keyword>
<dbReference type="SUPFAM" id="SSF81665">
    <property type="entry name" value="Calcium ATPase, transmembrane domain M"/>
    <property type="match status" value="1"/>
</dbReference>
<organism evidence="15 16">
    <name type="scientific">Thermoclostridium caenicola</name>
    <dbReference type="NCBI Taxonomy" id="659425"/>
    <lineage>
        <taxon>Bacteria</taxon>
        <taxon>Bacillati</taxon>
        <taxon>Bacillota</taxon>
        <taxon>Clostridia</taxon>
        <taxon>Eubacteriales</taxon>
        <taxon>Oscillospiraceae</taxon>
        <taxon>Thermoclostridium</taxon>
    </lineage>
</organism>
<dbReference type="Proteomes" id="UP000324781">
    <property type="component" value="Unassembled WGS sequence"/>
</dbReference>
<keyword evidence="10 13" id="KW-0472">Membrane</keyword>
<dbReference type="NCBIfam" id="TIGR01525">
    <property type="entry name" value="ATPase-IB_hvy"/>
    <property type="match status" value="1"/>
</dbReference>
<dbReference type="RefSeq" id="WP_149679206.1">
    <property type="nucleotide sequence ID" value="NZ_FQZP01000041.1"/>
</dbReference>
<dbReference type="Gene3D" id="3.40.1110.10">
    <property type="entry name" value="Calcium-transporting ATPase, cytoplasmic domain N"/>
    <property type="match status" value="1"/>
</dbReference>
<dbReference type="InterPro" id="IPR008250">
    <property type="entry name" value="ATPase_P-typ_transduc_dom_A_sf"/>
</dbReference>
<dbReference type="InterPro" id="IPR023299">
    <property type="entry name" value="ATPase_P-typ_cyto_dom_N"/>
</dbReference>
<dbReference type="NCBIfam" id="TIGR01512">
    <property type="entry name" value="ATPase-IB2_Cd"/>
    <property type="match status" value="1"/>
</dbReference>
<feature type="transmembrane region" description="Helical" evidence="13">
    <location>
        <begin position="318"/>
        <end position="336"/>
    </location>
</feature>
<dbReference type="EMBL" id="FQZP01000041">
    <property type="protein sequence ID" value="SHJ32251.1"/>
    <property type="molecule type" value="Genomic_DNA"/>
</dbReference>
<evidence type="ECO:0000256" key="9">
    <source>
        <dbReference type="ARBA" id="ARBA00022989"/>
    </source>
</evidence>
<keyword evidence="16" id="KW-1185">Reference proteome</keyword>
<dbReference type="InterPro" id="IPR018303">
    <property type="entry name" value="ATPase_P-typ_P_site"/>
</dbReference>
<dbReference type="InterPro" id="IPR023298">
    <property type="entry name" value="ATPase_P-typ_TM_dom_sf"/>
</dbReference>
<dbReference type="GO" id="GO:0008551">
    <property type="term" value="F:P-type cadmium transporter activity"/>
    <property type="evidence" value="ECO:0007669"/>
    <property type="project" value="UniProtKB-EC"/>
</dbReference>
<dbReference type="SUPFAM" id="SSF55008">
    <property type="entry name" value="HMA, heavy metal-associated domain"/>
    <property type="match status" value="1"/>
</dbReference>
<dbReference type="OrthoDB" id="9760364at2"/>
<dbReference type="EC" id="7.2.2.21" evidence="11"/>
<dbReference type="AlphaFoldDB" id="A0A1M6ICS6"/>
<evidence type="ECO:0000256" key="8">
    <source>
        <dbReference type="ARBA" id="ARBA00022967"/>
    </source>
</evidence>
<comment type="catalytic activity">
    <reaction evidence="12">
        <text>Cd(2+)(in) + ATP + H2O = Cd(2+)(out) + ADP + phosphate + H(+)</text>
        <dbReference type="Rhea" id="RHEA:12132"/>
        <dbReference type="ChEBI" id="CHEBI:15377"/>
        <dbReference type="ChEBI" id="CHEBI:15378"/>
        <dbReference type="ChEBI" id="CHEBI:30616"/>
        <dbReference type="ChEBI" id="CHEBI:43474"/>
        <dbReference type="ChEBI" id="CHEBI:48775"/>
        <dbReference type="ChEBI" id="CHEBI:456216"/>
        <dbReference type="EC" id="7.2.2.21"/>
    </reaction>
</comment>
<feature type="transmembrane region" description="Helical" evidence="13">
    <location>
        <begin position="678"/>
        <end position="696"/>
    </location>
</feature>
<protein>
    <recommendedName>
        <fullName evidence="11">Cd(2+)-exporting ATPase</fullName>
        <ecNumber evidence="11">7.2.2.21</ecNumber>
    </recommendedName>
</protein>
<accession>A0A1M6ICS6</accession>
<dbReference type="PRINTS" id="PR00941">
    <property type="entry name" value="CDATPASE"/>
</dbReference>
<dbReference type="CDD" id="cd00371">
    <property type="entry name" value="HMA"/>
    <property type="match status" value="1"/>
</dbReference>
<dbReference type="GO" id="GO:0016887">
    <property type="term" value="F:ATP hydrolysis activity"/>
    <property type="evidence" value="ECO:0007669"/>
    <property type="project" value="InterPro"/>
</dbReference>
<feature type="transmembrane region" description="Helical" evidence="13">
    <location>
        <begin position="653"/>
        <end position="672"/>
    </location>
</feature>
<keyword evidence="5 13" id="KW-0479">Metal-binding</keyword>
<reference evidence="15 16" key="1">
    <citation type="submission" date="2016-11" db="EMBL/GenBank/DDBJ databases">
        <authorList>
            <person name="Varghese N."/>
            <person name="Submissions S."/>
        </authorList>
    </citation>
    <scope>NUCLEOTIDE SEQUENCE [LARGE SCALE GENOMIC DNA]</scope>
    <source>
        <strain evidence="15 16">DSM 19027</strain>
    </source>
</reference>
<dbReference type="SFLD" id="SFLDG00002">
    <property type="entry name" value="C1.7:_P-type_atpase_like"/>
    <property type="match status" value="1"/>
</dbReference>
<dbReference type="PANTHER" id="PTHR48085:SF5">
    <property type="entry name" value="CADMIUM_ZINC-TRANSPORTING ATPASE HMA4-RELATED"/>
    <property type="match status" value="1"/>
</dbReference>
<keyword evidence="3" id="KW-0104">Cadmium</keyword>
<dbReference type="Gene3D" id="3.40.50.1000">
    <property type="entry name" value="HAD superfamily/HAD-like"/>
    <property type="match status" value="1"/>
</dbReference>
<dbReference type="SUPFAM" id="SSF56784">
    <property type="entry name" value="HAD-like"/>
    <property type="match status" value="1"/>
</dbReference>
<name>A0A1M6ICS6_9FIRM</name>
<feature type="transmembrane region" description="Helical" evidence="13">
    <location>
        <begin position="117"/>
        <end position="133"/>
    </location>
</feature>
<dbReference type="InterPro" id="IPR001757">
    <property type="entry name" value="P_typ_ATPase"/>
</dbReference>
<dbReference type="PROSITE" id="PS00154">
    <property type="entry name" value="ATPASE_E1_E2"/>
    <property type="match status" value="1"/>
</dbReference>
<proteinExistence type="inferred from homology"/>
<dbReference type="FunFam" id="2.70.150.10:FF:000002">
    <property type="entry name" value="Copper-transporting ATPase 1, putative"/>
    <property type="match status" value="1"/>
</dbReference>
<feature type="transmembrane region" description="Helical" evidence="13">
    <location>
        <begin position="348"/>
        <end position="369"/>
    </location>
</feature>
<keyword evidence="8" id="KW-1278">Translocase</keyword>
<dbReference type="InterPro" id="IPR051014">
    <property type="entry name" value="Cation_Transport_ATPase_IB"/>
</dbReference>
<dbReference type="InterPro" id="IPR036412">
    <property type="entry name" value="HAD-like_sf"/>
</dbReference>
<evidence type="ECO:0000256" key="4">
    <source>
        <dbReference type="ARBA" id="ARBA00022692"/>
    </source>
</evidence>
<feature type="transmembrane region" description="Helical" evidence="13">
    <location>
        <begin position="93"/>
        <end position="111"/>
    </location>
</feature>
<dbReference type="NCBIfam" id="TIGR01494">
    <property type="entry name" value="ATPase_P-type"/>
    <property type="match status" value="1"/>
</dbReference>
<feature type="domain" description="P-type ATPase A" evidence="14">
    <location>
        <begin position="199"/>
        <end position="298"/>
    </location>
</feature>
<keyword evidence="7 13" id="KW-0067">ATP-binding</keyword>
<dbReference type="PANTHER" id="PTHR48085">
    <property type="entry name" value="CADMIUM/ZINC-TRANSPORTING ATPASE HMA2-RELATED"/>
    <property type="match status" value="1"/>
</dbReference>
<gene>
    <name evidence="15" type="ORF">SAMN05444373_104120</name>
</gene>